<name>W9XGA7_9EURO</name>
<keyword evidence="1" id="KW-0805">Transcription regulation</keyword>
<dbReference type="CDD" id="cd00067">
    <property type="entry name" value="GAL4"/>
    <property type="match status" value="1"/>
</dbReference>
<proteinExistence type="predicted"/>
<dbReference type="PANTHER" id="PTHR37534">
    <property type="entry name" value="TRANSCRIPTIONAL ACTIVATOR PROTEIN UGA3"/>
    <property type="match status" value="1"/>
</dbReference>
<evidence type="ECO:0000259" key="6">
    <source>
        <dbReference type="PROSITE" id="PS50048"/>
    </source>
</evidence>
<sequence>MIPRFGRHGPRSKVGCTTCRTRKIKCDERRPLCTRCERAGIKCEWDKPAKPRRRRLLRPAPPEEASLSSSSASTSASDTAAIAASASATDDASLSLPPLAVRSEPEPPSRPGPGPGMDMLMFEPWRDQDQDQDQATATDTAMDTPFPFPDLNPTCTPSARQQQLGLSMLYNASSNLHLLRPALSTTHIPLSNSLMLGAQDRECFQYIPNSFMVQAIGKPWAWSMLSYIHSRIASHEKGVMRAFIALASMELRCRYISATDQGQGRDPDQVQAAARQKKSLATGHYRLALGDLSRLLDRASQPDRTDQDLDALFAMWFLILWFGTYDPELVQASHVHLRGIRSFVSQNLRTTGGGGKPGLPPASQQLLYFISLVDTSLALGNLRGGELTQDLLSLRADSHLHQDRLFQEARTCLPRIWGANYPPEQLLDDLENYRPLSLLQACEKLKIELWSLGITSTNAAVDQRDLDLLWQKIETAGQVFADVITMARIATHSGGRRVMWTVYHSALEYYAVRVLFSCLSSSKKPEHGNSHEPEFPSWLDTTLTDLLGIAYKSLGENPLMVYRFAWPLTVAMLRTRDPIHKDWISSQVRRAHALVGSLGIPTHLLQDMSTSPGALLLDSPPHEQEALDVSLTLSNSNSHSHGI</sequence>
<organism evidence="7 8">
    <name type="scientific">Capronia epimyces CBS 606.96</name>
    <dbReference type="NCBI Taxonomy" id="1182542"/>
    <lineage>
        <taxon>Eukaryota</taxon>
        <taxon>Fungi</taxon>
        <taxon>Dikarya</taxon>
        <taxon>Ascomycota</taxon>
        <taxon>Pezizomycotina</taxon>
        <taxon>Eurotiomycetes</taxon>
        <taxon>Chaetothyriomycetidae</taxon>
        <taxon>Chaetothyriales</taxon>
        <taxon>Herpotrichiellaceae</taxon>
        <taxon>Capronia</taxon>
    </lineage>
</organism>
<evidence type="ECO:0000256" key="5">
    <source>
        <dbReference type="SAM" id="MobiDB-lite"/>
    </source>
</evidence>
<dbReference type="eggNOG" id="ENOG502SMH1">
    <property type="taxonomic scope" value="Eukaryota"/>
</dbReference>
<accession>W9XGA7</accession>
<dbReference type="EMBL" id="AMGY01000007">
    <property type="protein sequence ID" value="EXJ79542.1"/>
    <property type="molecule type" value="Genomic_DNA"/>
</dbReference>
<dbReference type="HOGENOM" id="CLU_018449_2_0_1"/>
<dbReference type="PANTHER" id="PTHR37534:SF46">
    <property type="entry name" value="ZN(II)2CYS6 TRANSCRIPTION FACTOR (EUROFUNG)"/>
    <property type="match status" value="1"/>
</dbReference>
<keyword evidence="8" id="KW-1185">Reference proteome</keyword>
<evidence type="ECO:0000256" key="2">
    <source>
        <dbReference type="ARBA" id="ARBA00023125"/>
    </source>
</evidence>
<dbReference type="GO" id="GO:0003677">
    <property type="term" value="F:DNA binding"/>
    <property type="evidence" value="ECO:0007669"/>
    <property type="project" value="UniProtKB-KW"/>
</dbReference>
<dbReference type="AlphaFoldDB" id="W9XGA7"/>
<feature type="domain" description="Zn(2)-C6 fungal-type" evidence="6">
    <location>
        <begin position="15"/>
        <end position="45"/>
    </location>
</feature>
<evidence type="ECO:0000256" key="3">
    <source>
        <dbReference type="ARBA" id="ARBA00023163"/>
    </source>
</evidence>
<dbReference type="Gene3D" id="4.10.240.10">
    <property type="entry name" value="Zn(2)-C6 fungal-type DNA-binding domain"/>
    <property type="match status" value="1"/>
</dbReference>
<evidence type="ECO:0000256" key="4">
    <source>
        <dbReference type="ARBA" id="ARBA00023242"/>
    </source>
</evidence>
<keyword evidence="4" id="KW-0539">Nucleus</keyword>
<dbReference type="GO" id="GO:0000981">
    <property type="term" value="F:DNA-binding transcription factor activity, RNA polymerase II-specific"/>
    <property type="evidence" value="ECO:0007669"/>
    <property type="project" value="InterPro"/>
</dbReference>
<evidence type="ECO:0000313" key="8">
    <source>
        <dbReference type="Proteomes" id="UP000019478"/>
    </source>
</evidence>
<dbReference type="GeneID" id="19171916"/>
<dbReference type="OrthoDB" id="648861at2759"/>
<dbReference type="InterPro" id="IPR001138">
    <property type="entry name" value="Zn2Cys6_DnaBD"/>
</dbReference>
<keyword evidence="3" id="KW-0804">Transcription</keyword>
<dbReference type="Proteomes" id="UP000019478">
    <property type="component" value="Unassembled WGS sequence"/>
</dbReference>
<comment type="caution">
    <text evidence="7">The sequence shown here is derived from an EMBL/GenBank/DDBJ whole genome shotgun (WGS) entry which is preliminary data.</text>
</comment>
<evidence type="ECO:0000313" key="7">
    <source>
        <dbReference type="EMBL" id="EXJ79542.1"/>
    </source>
</evidence>
<reference evidence="7 8" key="1">
    <citation type="submission" date="2013-03" db="EMBL/GenBank/DDBJ databases">
        <title>The Genome Sequence of Capronia epimyces CBS 606.96.</title>
        <authorList>
            <consortium name="The Broad Institute Genomics Platform"/>
            <person name="Cuomo C."/>
            <person name="de Hoog S."/>
            <person name="Gorbushina A."/>
            <person name="Walker B."/>
            <person name="Young S.K."/>
            <person name="Zeng Q."/>
            <person name="Gargeya S."/>
            <person name="Fitzgerald M."/>
            <person name="Haas B."/>
            <person name="Abouelleil A."/>
            <person name="Allen A.W."/>
            <person name="Alvarado L."/>
            <person name="Arachchi H.M."/>
            <person name="Berlin A.M."/>
            <person name="Chapman S.B."/>
            <person name="Gainer-Dewar J."/>
            <person name="Goldberg J."/>
            <person name="Griggs A."/>
            <person name="Gujja S."/>
            <person name="Hansen M."/>
            <person name="Howarth C."/>
            <person name="Imamovic A."/>
            <person name="Ireland A."/>
            <person name="Larimer J."/>
            <person name="McCowan C."/>
            <person name="Murphy C."/>
            <person name="Pearson M."/>
            <person name="Poon T.W."/>
            <person name="Priest M."/>
            <person name="Roberts A."/>
            <person name="Saif S."/>
            <person name="Shea T."/>
            <person name="Sisk P."/>
            <person name="Sykes S."/>
            <person name="Wortman J."/>
            <person name="Nusbaum C."/>
            <person name="Birren B."/>
        </authorList>
    </citation>
    <scope>NUCLEOTIDE SEQUENCE [LARGE SCALE GENOMIC DNA]</scope>
    <source>
        <strain evidence="7 8">CBS 606.96</strain>
    </source>
</reference>
<dbReference type="GO" id="GO:0008270">
    <property type="term" value="F:zinc ion binding"/>
    <property type="evidence" value="ECO:0007669"/>
    <property type="project" value="InterPro"/>
</dbReference>
<dbReference type="RefSeq" id="XP_007736116.1">
    <property type="nucleotide sequence ID" value="XM_007737926.1"/>
</dbReference>
<dbReference type="SMART" id="SM00066">
    <property type="entry name" value="GAL4"/>
    <property type="match status" value="1"/>
</dbReference>
<dbReference type="InterPro" id="IPR036864">
    <property type="entry name" value="Zn2-C6_fun-type_DNA-bd_sf"/>
</dbReference>
<gene>
    <name evidence="7" type="ORF">A1O3_07821</name>
</gene>
<dbReference type="Pfam" id="PF00172">
    <property type="entry name" value="Zn_clus"/>
    <property type="match status" value="1"/>
</dbReference>
<dbReference type="SUPFAM" id="SSF57701">
    <property type="entry name" value="Zn2/Cys6 DNA-binding domain"/>
    <property type="match status" value="1"/>
</dbReference>
<feature type="region of interest" description="Disordered" evidence="5">
    <location>
        <begin position="54"/>
        <end position="121"/>
    </location>
</feature>
<feature type="compositionally biased region" description="Low complexity" evidence="5">
    <location>
        <begin position="65"/>
        <end position="96"/>
    </location>
</feature>
<keyword evidence="2" id="KW-0238">DNA-binding</keyword>
<evidence type="ECO:0000256" key="1">
    <source>
        <dbReference type="ARBA" id="ARBA00023015"/>
    </source>
</evidence>
<protein>
    <recommendedName>
        <fullName evidence="6">Zn(2)-C6 fungal-type domain-containing protein</fullName>
    </recommendedName>
</protein>
<dbReference type="STRING" id="1182542.W9XGA7"/>
<dbReference type="PROSITE" id="PS50048">
    <property type="entry name" value="ZN2_CY6_FUNGAL_2"/>
    <property type="match status" value="1"/>
</dbReference>
<dbReference type="PROSITE" id="PS00463">
    <property type="entry name" value="ZN2_CY6_FUNGAL_1"/>
    <property type="match status" value="1"/>
</dbReference>